<evidence type="ECO:0000256" key="1">
    <source>
        <dbReference type="SAM" id="Phobius"/>
    </source>
</evidence>
<evidence type="ECO:0000313" key="4">
    <source>
        <dbReference type="Proteomes" id="UP000320421"/>
    </source>
</evidence>
<feature type="domain" description="Putative Flp pilus-assembly TadG-like N-terminal" evidence="2">
    <location>
        <begin position="17"/>
        <end position="63"/>
    </location>
</feature>
<evidence type="ECO:0000313" key="3">
    <source>
        <dbReference type="EMBL" id="QDT19585.1"/>
    </source>
</evidence>
<feature type="transmembrane region" description="Helical" evidence="1">
    <location>
        <begin position="20"/>
        <end position="43"/>
    </location>
</feature>
<evidence type="ECO:0000259" key="2">
    <source>
        <dbReference type="Pfam" id="PF13400"/>
    </source>
</evidence>
<gene>
    <name evidence="3" type="ORF">HG66A1_13510</name>
</gene>
<dbReference type="EMBL" id="CP036266">
    <property type="protein sequence ID" value="QDT19585.1"/>
    <property type="molecule type" value="Genomic_DNA"/>
</dbReference>
<keyword evidence="1" id="KW-0812">Transmembrane</keyword>
<protein>
    <recommendedName>
        <fullName evidence="2">Putative Flp pilus-assembly TadG-like N-terminal domain-containing protein</fullName>
    </recommendedName>
</protein>
<name>A0A517PJP0_9PLAN</name>
<dbReference type="RefSeq" id="WP_145181397.1">
    <property type="nucleotide sequence ID" value="NZ_CP036266.1"/>
</dbReference>
<dbReference type="AlphaFoldDB" id="A0A517PJP0"/>
<dbReference type="InterPro" id="IPR028087">
    <property type="entry name" value="Tad_N"/>
</dbReference>
<reference evidence="3 4" key="1">
    <citation type="submission" date="2019-02" db="EMBL/GenBank/DDBJ databases">
        <title>Deep-cultivation of Planctomycetes and their phenomic and genomic characterization uncovers novel biology.</title>
        <authorList>
            <person name="Wiegand S."/>
            <person name="Jogler M."/>
            <person name="Boedeker C."/>
            <person name="Pinto D."/>
            <person name="Vollmers J."/>
            <person name="Rivas-Marin E."/>
            <person name="Kohn T."/>
            <person name="Peeters S.H."/>
            <person name="Heuer A."/>
            <person name="Rast P."/>
            <person name="Oberbeckmann S."/>
            <person name="Bunk B."/>
            <person name="Jeske O."/>
            <person name="Meyerdierks A."/>
            <person name="Storesund J.E."/>
            <person name="Kallscheuer N."/>
            <person name="Luecker S."/>
            <person name="Lage O.M."/>
            <person name="Pohl T."/>
            <person name="Merkel B.J."/>
            <person name="Hornburger P."/>
            <person name="Mueller R.-W."/>
            <person name="Bruemmer F."/>
            <person name="Labrenz M."/>
            <person name="Spormann A.M."/>
            <person name="Op den Camp H."/>
            <person name="Overmann J."/>
            <person name="Amann R."/>
            <person name="Jetten M.S.M."/>
            <person name="Mascher T."/>
            <person name="Medema M.H."/>
            <person name="Devos D.P."/>
            <person name="Kaster A.-K."/>
            <person name="Ovreas L."/>
            <person name="Rohde M."/>
            <person name="Galperin M.Y."/>
            <person name="Jogler C."/>
        </authorList>
    </citation>
    <scope>NUCLEOTIDE SEQUENCE [LARGE SCALE GENOMIC DNA]</scope>
    <source>
        <strain evidence="3 4">HG66A1</strain>
    </source>
</reference>
<proteinExistence type="predicted"/>
<keyword evidence="1" id="KW-1133">Transmembrane helix</keyword>
<dbReference type="OrthoDB" id="265634at2"/>
<dbReference type="Pfam" id="PF13400">
    <property type="entry name" value="Tad"/>
    <property type="match status" value="1"/>
</dbReference>
<keyword evidence="1" id="KW-0472">Membrane</keyword>
<sequence length="395" mass="40960">MQSIHTSQKTQKNRRGIAVLWLILWGSMFLTFFCVTLEFASLWQAQVELNNTMDSAALAAARQWGASGSDATLLARNVGVAYVDANPVLGATVPFSTNYGPGNPPNQNATTSGNLVFGALDSTVSPITFNSNGQGGCAAGDVTITITKPSAGANVTPDEIEVIFNDGGANLEIQSIAFTLPTSGVNNVTQRPYFNSGQNPAVSQTVGDYQGLDPAPSSGGMNPDWDCPNGNGDICFAFEDLVAGQAGRYQTVRLNFAPGSFTSTGVPATTDYFHFGVSTNNLNPPAFSGSNDGDAWGADGVIATITFYNSVSMTTSTASSVFVNTGGDDGISQAFFTGAGGGLPAVIAQATMPVQGFCSSLFGVSFFNVSASATAYYDCGTGRSALVHVTNYVFP</sequence>
<organism evidence="3 4">
    <name type="scientific">Gimesia chilikensis</name>
    <dbReference type="NCBI Taxonomy" id="2605989"/>
    <lineage>
        <taxon>Bacteria</taxon>
        <taxon>Pseudomonadati</taxon>
        <taxon>Planctomycetota</taxon>
        <taxon>Planctomycetia</taxon>
        <taxon>Planctomycetales</taxon>
        <taxon>Planctomycetaceae</taxon>
        <taxon>Gimesia</taxon>
    </lineage>
</organism>
<keyword evidence="4" id="KW-1185">Reference proteome</keyword>
<accession>A0A517PJP0</accession>
<dbReference type="Proteomes" id="UP000320421">
    <property type="component" value="Chromosome"/>
</dbReference>